<evidence type="ECO:0000256" key="1">
    <source>
        <dbReference type="SAM" id="MobiDB-lite"/>
    </source>
</evidence>
<reference evidence="3 4" key="1">
    <citation type="submission" date="2021-09" db="EMBL/GenBank/DDBJ databases">
        <title>Genomic insights and catalytic innovation underlie evolution of tropane alkaloids biosynthesis.</title>
        <authorList>
            <person name="Wang Y.-J."/>
            <person name="Tian T."/>
            <person name="Huang J.-P."/>
            <person name="Huang S.-X."/>
        </authorList>
    </citation>
    <scope>NUCLEOTIDE SEQUENCE [LARGE SCALE GENOMIC DNA]</scope>
    <source>
        <strain evidence="3">KIB-2018</strain>
        <tissue evidence="3">Leaf</tissue>
    </source>
</reference>
<evidence type="ECO:0000313" key="4">
    <source>
        <dbReference type="Proteomes" id="UP001159364"/>
    </source>
</evidence>
<sequence length="151" mass="16493">MLVLDFLLLIIQTSSSNKTEYPLGVLQGGIRNIQVDDKSLTERGNGVLGDVILCREGHRKGTRRRLAASITTSTSSATNTTRKNEKNNGENKANSKLKTSPTNGQQVIVNSSPVSGNRKVTDDHYLDLMDIAEMDYSPAKRKPPIHNSSLA</sequence>
<protein>
    <submittedName>
        <fullName evidence="3">Uncharacterized protein</fullName>
    </submittedName>
</protein>
<keyword evidence="2" id="KW-0732">Signal</keyword>
<dbReference type="PANTHER" id="PTHR33743">
    <property type="entry name" value="PROTEIN GOLVEN 6-RELATED"/>
    <property type="match status" value="1"/>
</dbReference>
<dbReference type="EMBL" id="JAIWQS010000004">
    <property type="protein sequence ID" value="KAJ8766597.1"/>
    <property type="molecule type" value="Genomic_DNA"/>
</dbReference>
<name>A0AAV8TI60_9ROSI</name>
<feature type="chain" id="PRO_5043384256" evidence="2">
    <location>
        <begin position="17"/>
        <end position="151"/>
    </location>
</feature>
<gene>
    <name evidence="3" type="ORF">K2173_001115</name>
</gene>
<comment type="caution">
    <text evidence="3">The sequence shown here is derived from an EMBL/GenBank/DDBJ whole genome shotgun (WGS) entry which is preliminary data.</text>
</comment>
<proteinExistence type="predicted"/>
<dbReference type="PANTHER" id="PTHR33743:SF19">
    <property type="entry name" value="PROTEIN GOLVEN 6"/>
    <property type="match status" value="1"/>
</dbReference>
<accession>A0AAV8TI60</accession>
<organism evidence="3 4">
    <name type="scientific">Erythroxylum novogranatense</name>
    <dbReference type="NCBI Taxonomy" id="1862640"/>
    <lineage>
        <taxon>Eukaryota</taxon>
        <taxon>Viridiplantae</taxon>
        <taxon>Streptophyta</taxon>
        <taxon>Embryophyta</taxon>
        <taxon>Tracheophyta</taxon>
        <taxon>Spermatophyta</taxon>
        <taxon>Magnoliopsida</taxon>
        <taxon>eudicotyledons</taxon>
        <taxon>Gunneridae</taxon>
        <taxon>Pentapetalae</taxon>
        <taxon>rosids</taxon>
        <taxon>fabids</taxon>
        <taxon>Malpighiales</taxon>
        <taxon>Erythroxylaceae</taxon>
        <taxon>Erythroxylum</taxon>
    </lineage>
</organism>
<keyword evidence="4" id="KW-1185">Reference proteome</keyword>
<feature type="compositionally biased region" description="Low complexity" evidence="1">
    <location>
        <begin position="67"/>
        <end position="81"/>
    </location>
</feature>
<feature type="region of interest" description="Disordered" evidence="1">
    <location>
        <begin position="63"/>
        <end position="120"/>
    </location>
</feature>
<feature type="signal peptide" evidence="2">
    <location>
        <begin position="1"/>
        <end position="16"/>
    </location>
</feature>
<evidence type="ECO:0000256" key="2">
    <source>
        <dbReference type="SAM" id="SignalP"/>
    </source>
</evidence>
<dbReference type="AlphaFoldDB" id="A0AAV8TI60"/>
<evidence type="ECO:0000313" key="3">
    <source>
        <dbReference type="EMBL" id="KAJ8766597.1"/>
    </source>
</evidence>
<dbReference type="Proteomes" id="UP001159364">
    <property type="component" value="Linkage Group LG04"/>
</dbReference>
<feature type="compositionally biased region" description="Polar residues" evidence="1">
    <location>
        <begin position="96"/>
        <end position="115"/>
    </location>
</feature>